<proteinExistence type="predicted"/>
<dbReference type="PANTHER" id="PTHR43585">
    <property type="entry name" value="FUMIPYRROLE BIOSYNTHESIS PROTEIN C"/>
    <property type="match status" value="1"/>
</dbReference>
<accession>A0A510I532</accession>
<evidence type="ECO:0000259" key="5">
    <source>
        <dbReference type="PROSITE" id="PS50975"/>
    </source>
</evidence>
<evidence type="ECO:0000256" key="3">
    <source>
        <dbReference type="ARBA" id="ARBA00022840"/>
    </source>
</evidence>
<dbReference type="EMBL" id="AP019798">
    <property type="protein sequence ID" value="BBL87556.1"/>
    <property type="molecule type" value="Genomic_DNA"/>
</dbReference>
<dbReference type="GO" id="GO:0016874">
    <property type="term" value="F:ligase activity"/>
    <property type="evidence" value="ECO:0007669"/>
    <property type="project" value="UniProtKB-KW"/>
</dbReference>
<dbReference type="GO" id="GO:0005524">
    <property type="term" value="F:ATP binding"/>
    <property type="evidence" value="ECO:0007669"/>
    <property type="project" value="UniProtKB-UniRule"/>
</dbReference>
<dbReference type="AlphaFoldDB" id="A0A510I532"/>
<dbReference type="SUPFAM" id="SSF56059">
    <property type="entry name" value="Glutathione synthetase ATP-binding domain-like"/>
    <property type="match status" value="1"/>
</dbReference>
<gene>
    <name evidence="6" type="ORF">VroAM7_02090</name>
</gene>
<dbReference type="GO" id="GO:0046872">
    <property type="term" value="F:metal ion binding"/>
    <property type="evidence" value="ECO:0007669"/>
    <property type="project" value="InterPro"/>
</dbReference>
<name>A0A510I532_9VIBR</name>
<reference evidence="7" key="1">
    <citation type="submission" date="2019-07" db="EMBL/GenBank/DDBJ databases">
        <title>Complete Genome Sequences of Vibrion rotiferianus strain AM7.</title>
        <authorList>
            <person name="Miyazaki K."/>
            <person name="Wiseschart A."/>
            <person name="Pootanakit K."/>
            <person name="Ishimori K."/>
            <person name="Kitahara K."/>
        </authorList>
    </citation>
    <scope>NUCLEOTIDE SEQUENCE [LARGE SCALE GENOMIC DNA]</scope>
    <source>
        <strain evidence="7">AM7</strain>
    </source>
</reference>
<evidence type="ECO:0000313" key="7">
    <source>
        <dbReference type="Proteomes" id="UP000315115"/>
    </source>
</evidence>
<dbReference type="PROSITE" id="PS50975">
    <property type="entry name" value="ATP_GRASP"/>
    <property type="match status" value="1"/>
</dbReference>
<dbReference type="Gene3D" id="3.40.50.20">
    <property type="match status" value="1"/>
</dbReference>
<dbReference type="InterPro" id="IPR011761">
    <property type="entry name" value="ATP-grasp"/>
</dbReference>
<keyword evidence="2 4" id="KW-0547">Nucleotide-binding</keyword>
<dbReference type="InterPro" id="IPR003806">
    <property type="entry name" value="ATP-grasp_PylC-type"/>
</dbReference>
<evidence type="ECO:0000313" key="6">
    <source>
        <dbReference type="EMBL" id="BBL87556.1"/>
    </source>
</evidence>
<keyword evidence="3 4" id="KW-0067">ATP-binding</keyword>
<evidence type="ECO:0000256" key="2">
    <source>
        <dbReference type="ARBA" id="ARBA00022741"/>
    </source>
</evidence>
<keyword evidence="1" id="KW-0436">Ligase</keyword>
<dbReference type="Pfam" id="PF02655">
    <property type="entry name" value="ATP-grasp_3"/>
    <property type="match status" value="1"/>
</dbReference>
<dbReference type="Proteomes" id="UP000315115">
    <property type="component" value="Chromosome 1"/>
</dbReference>
<feature type="domain" description="ATP-grasp" evidence="5">
    <location>
        <begin position="103"/>
        <end position="292"/>
    </location>
</feature>
<dbReference type="InterPro" id="IPR052032">
    <property type="entry name" value="ATP-dep_AA_Ligase"/>
</dbReference>
<evidence type="ECO:0000256" key="1">
    <source>
        <dbReference type="ARBA" id="ARBA00022598"/>
    </source>
</evidence>
<dbReference type="RefSeq" id="WP_232055368.1">
    <property type="nucleotide sequence ID" value="NZ_AP019798.1"/>
</dbReference>
<organism evidence="6 7">
    <name type="scientific">Vibrio rotiferianus</name>
    <dbReference type="NCBI Taxonomy" id="190895"/>
    <lineage>
        <taxon>Bacteria</taxon>
        <taxon>Pseudomonadati</taxon>
        <taxon>Pseudomonadota</taxon>
        <taxon>Gammaproteobacteria</taxon>
        <taxon>Vibrionales</taxon>
        <taxon>Vibrionaceae</taxon>
        <taxon>Vibrio</taxon>
    </lineage>
</organism>
<sequence>MSKVLLLDTAFASVPIYNYLIKQGHSVYVMGNRAGDALAMRAGPKWINQDYSQIESVKHIVADHEFDYILPGCTDLSIEVCQEVVDTYDFFDAPEAYQYLGDKEHFRKMCAELNLLSPQRKQREDFPLPGRYICKPVDAFSGRGVSVIDGMDTDSVANADEVARSVSHTGRSLFETFVEGQLYSYSAFIEQRKVVESFVVIEGSSSNPYAVDTSYVDDEFNEDARAVLKKSIEAIAQHLQLRDGLVHLQFILADGQPYLIEITRRCPGDLYSKLIEYSTGFDYAGKFASYFVGKEYKAVVNQANPVVRHTVSSLEVISYESLEFNTSVNVKAFYPLLSLGSEVLANQKTRVGIAFLNGNKKAIFDSCVKRNLYKL</sequence>
<dbReference type="Gene3D" id="3.30.470.20">
    <property type="entry name" value="ATP-grasp fold, B domain"/>
    <property type="match status" value="1"/>
</dbReference>
<evidence type="ECO:0000256" key="4">
    <source>
        <dbReference type="PROSITE-ProRule" id="PRU00409"/>
    </source>
</evidence>
<dbReference type="PANTHER" id="PTHR43585:SF2">
    <property type="entry name" value="ATP-GRASP ENZYME FSQD"/>
    <property type="match status" value="1"/>
</dbReference>
<protein>
    <recommendedName>
        <fullName evidence="5">ATP-grasp domain-containing protein</fullName>
    </recommendedName>
</protein>